<evidence type="ECO:0000313" key="2">
    <source>
        <dbReference type="Proteomes" id="UP000276834"/>
    </source>
</evidence>
<accession>A0A3L8SID2</accession>
<proteinExistence type="predicted"/>
<dbReference type="EMBL" id="QUSF01000018">
    <property type="protein sequence ID" value="RLW02581.1"/>
    <property type="molecule type" value="Genomic_DNA"/>
</dbReference>
<evidence type="ECO:0000313" key="1">
    <source>
        <dbReference type="EMBL" id="RLW02581.1"/>
    </source>
</evidence>
<dbReference type="AlphaFoldDB" id="A0A3L8SID2"/>
<reference evidence="1 2" key="1">
    <citation type="journal article" date="2018" name="Proc. R. Soc. B">
        <title>A non-coding region near Follistatin controls head colour polymorphism in the Gouldian finch.</title>
        <authorList>
            <person name="Toomey M.B."/>
            <person name="Marques C.I."/>
            <person name="Andrade P."/>
            <person name="Araujo P.M."/>
            <person name="Sabatino S."/>
            <person name="Gazda M.A."/>
            <person name="Afonso S."/>
            <person name="Lopes R.J."/>
            <person name="Corbo J.C."/>
            <person name="Carneiro M."/>
        </authorList>
    </citation>
    <scope>NUCLEOTIDE SEQUENCE [LARGE SCALE GENOMIC DNA]</scope>
    <source>
        <strain evidence="1">Red01</strain>
        <tissue evidence="1">Muscle</tissue>
    </source>
</reference>
<organism evidence="1 2">
    <name type="scientific">Chloebia gouldiae</name>
    <name type="common">Gouldian finch</name>
    <name type="synonym">Erythrura gouldiae</name>
    <dbReference type="NCBI Taxonomy" id="44316"/>
    <lineage>
        <taxon>Eukaryota</taxon>
        <taxon>Metazoa</taxon>
        <taxon>Chordata</taxon>
        <taxon>Craniata</taxon>
        <taxon>Vertebrata</taxon>
        <taxon>Euteleostomi</taxon>
        <taxon>Archelosauria</taxon>
        <taxon>Archosauria</taxon>
        <taxon>Dinosauria</taxon>
        <taxon>Saurischia</taxon>
        <taxon>Theropoda</taxon>
        <taxon>Coelurosauria</taxon>
        <taxon>Aves</taxon>
        <taxon>Neognathae</taxon>
        <taxon>Neoaves</taxon>
        <taxon>Telluraves</taxon>
        <taxon>Australaves</taxon>
        <taxon>Passeriformes</taxon>
        <taxon>Passeroidea</taxon>
        <taxon>Passeridae</taxon>
        <taxon>Chloebia</taxon>
    </lineage>
</organism>
<keyword evidence="2" id="KW-1185">Reference proteome</keyword>
<protein>
    <submittedName>
        <fullName evidence="1">Uncharacterized protein</fullName>
    </submittedName>
</protein>
<dbReference type="OrthoDB" id="9942154at2759"/>
<sequence>MEDVPEVVEQHNHLRGHFPANNAASQAHPKFCMHGYLFPMPIAVGPFPHPSYDTTAEIN</sequence>
<dbReference type="Proteomes" id="UP000276834">
    <property type="component" value="Unassembled WGS sequence"/>
</dbReference>
<gene>
    <name evidence="1" type="ORF">DV515_00007224</name>
</gene>
<name>A0A3L8SID2_CHLGU</name>
<comment type="caution">
    <text evidence="1">The sequence shown here is derived from an EMBL/GenBank/DDBJ whole genome shotgun (WGS) entry which is preliminary data.</text>
</comment>